<evidence type="ECO:0000256" key="1">
    <source>
        <dbReference type="ARBA" id="ARBA00004651"/>
    </source>
</evidence>
<feature type="transmembrane region" description="Helical" evidence="7">
    <location>
        <begin position="166"/>
        <end position="187"/>
    </location>
</feature>
<evidence type="ECO:0000256" key="3">
    <source>
        <dbReference type="ARBA" id="ARBA00022692"/>
    </source>
</evidence>
<comment type="subcellular location">
    <subcellularLocation>
        <location evidence="1">Cell membrane</location>
        <topology evidence="1">Multi-pass membrane protein</topology>
    </subcellularLocation>
</comment>
<keyword evidence="5 7" id="KW-0472">Membrane</keyword>
<dbReference type="PANTHER" id="PTHR39087">
    <property type="entry name" value="UPF0104 MEMBRANE PROTEIN MJ1595"/>
    <property type="match status" value="1"/>
</dbReference>
<dbReference type="AlphaFoldDB" id="A0A919VT55"/>
<keyword evidence="2" id="KW-1003">Cell membrane</keyword>
<keyword evidence="4 7" id="KW-1133">Transmembrane helix</keyword>
<evidence type="ECO:0000313" key="8">
    <source>
        <dbReference type="EMBL" id="GIM68536.1"/>
    </source>
</evidence>
<feature type="transmembrane region" description="Helical" evidence="7">
    <location>
        <begin position="140"/>
        <end position="160"/>
    </location>
</feature>
<evidence type="ECO:0000313" key="9">
    <source>
        <dbReference type="Proteomes" id="UP000680865"/>
    </source>
</evidence>
<name>A0A919VT55_9ACTN</name>
<organism evidence="8 9">
    <name type="scientific">Winogradskya consettensis</name>
    <dbReference type="NCBI Taxonomy" id="113560"/>
    <lineage>
        <taxon>Bacteria</taxon>
        <taxon>Bacillati</taxon>
        <taxon>Actinomycetota</taxon>
        <taxon>Actinomycetes</taxon>
        <taxon>Micromonosporales</taxon>
        <taxon>Micromonosporaceae</taxon>
        <taxon>Winogradskya</taxon>
    </lineage>
</organism>
<dbReference type="RefSeq" id="WP_212996111.1">
    <property type="nucleotide sequence ID" value="NZ_BAAATW010000004.1"/>
</dbReference>
<evidence type="ECO:0008006" key="10">
    <source>
        <dbReference type="Google" id="ProtNLM"/>
    </source>
</evidence>
<evidence type="ECO:0000256" key="6">
    <source>
        <dbReference type="SAM" id="MobiDB-lite"/>
    </source>
</evidence>
<dbReference type="Proteomes" id="UP000680865">
    <property type="component" value="Unassembled WGS sequence"/>
</dbReference>
<dbReference type="PANTHER" id="PTHR39087:SF2">
    <property type="entry name" value="UPF0104 MEMBRANE PROTEIN MJ1595"/>
    <property type="match status" value="1"/>
</dbReference>
<evidence type="ECO:0000256" key="4">
    <source>
        <dbReference type="ARBA" id="ARBA00022989"/>
    </source>
</evidence>
<feature type="transmembrane region" description="Helical" evidence="7">
    <location>
        <begin position="66"/>
        <end position="83"/>
    </location>
</feature>
<evidence type="ECO:0000256" key="5">
    <source>
        <dbReference type="ARBA" id="ARBA00023136"/>
    </source>
</evidence>
<feature type="transmembrane region" description="Helical" evidence="7">
    <location>
        <begin position="28"/>
        <end position="46"/>
    </location>
</feature>
<protein>
    <recommendedName>
        <fullName evidence="10">Flippase-like domain-containing protein</fullName>
    </recommendedName>
</protein>
<dbReference type="InterPro" id="IPR022791">
    <property type="entry name" value="L-PG_synthase/AglD"/>
</dbReference>
<dbReference type="NCBIfam" id="TIGR00374">
    <property type="entry name" value="flippase-like domain"/>
    <property type="match status" value="1"/>
</dbReference>
<dbReference type="Pfam" id="PF03706">
    <property type="entry name" value="LPG_synthase_TM"/>
    <property type="match status" value="1"/>
</dbReference>
<accession>A0A919VT55</accession>
<feature type="transmembrane region" description="Helical" evidence="7">
    <location>
        <begin position="296"/>
        <end position="315"/>
    </location>
</feature>
<sequence length="351" mass="36304">MVNGQLLMPGRNEAPPRPPRSPWGGRKLWISLAMLAVATGAALISLRGHLPSAAETWSALRGADPLWLIVAVVLHSTSLVAFAEQERRLLSAFGVTMPLRRAIAMTITRSAMTMALPGGSAVAAAYGFRQFRERGANPAVAAAVTALCGITSVAGLALLYTGDALIHAGPAIAAGAAVAATALLILARRLKRTQPAPPTNSSPEASITDACSPPPPAGPTTLAGKLRRLIRQTATLAAAVPPRRWLTVLTLAILNWLADLLCLLVCLRAVGLHLPFPAIAAAFLGAQLARQIPFTAGGIGVIEAGLVVTLTTLGAPPPAATAAVLTYRALTCWLILPLGTATWATLRARST</sequence>
<evidence type="ECO:0000256" key="7">
    <source>
        <dbReference type="SAM" id="Phobius"/>
    </source>
</evidence>
<proteinExistence type="predicted"/>
<reference evidence="8" key="1">
    <citation type="submission" date="2021-03" db="EMBL/GenBank/DDBJ databases">
        <title>Whole genome shotgun sequence of Actinoplanes consettensis NBRC 14913.</title>
        <authorList>
            <person name="Komaki H."/>
            <person name="Tamura T."/>
        </authorList>
    </citation>
    <scope>NUCLEOTIDE SEQUENCE</scope>
    <source>
        <strain evidence="8">NBRC 14913</strain>
    </source>
</reference>
<dbReference type="EMBL" id="BOQP01000005">
    <property type="protein sequence ID" value="GIM68536.1"/>
    <property type="molecule type" value="Genomic_DNA"/>
</dbReference>
<feature type="transmembrane region" description="Helical" evidence="7">
    <location>
        <begin position="327"/>
        <end position="346"/>
    </location>
</feature>
<dbReference type="GO" id="GO:0005886">
    <property type="term" value="C:plasma membrane"/>
    <property type="evidence" value="ECO:0007669"/>
    <property type="project" value="UniProtKB-SubCell"/>
</dbReference>
<keyword evidence="9" id="KW-1185">Reference proteome</keyword>
<gene>
    <name evidence="8" type="ORF">Aco04nite_11210</name>
</gene>
<keyword evidence="3 7" id="KW-0812">Transmembrane</keyword>
<comment type="caution">
    <text evidence="8">The sequence shown here is derived from an EMBL/GenBank/DDBJ whole genome shotgun (WGS) entry which is preliminary data.</text>
</comment>
<evidence type="ECO:0000256" key="2">
    <source>
        <dbReference type="ARBA" id="ARBA00022475"/>
    </source>
</evidence>
<feature type="region of interest" description="Disordered" evidence="6">
    <location>
        <begin position="1"/>
        <end position="20"/>
    </location>
</feature>
<feature type="region of interest" description="Disordered" evidence="6">
    <location>
        <begin position="193"/>
        <end position="215"/>
    </location>
</feature>